<dbReference type="PROSITE" id="PS51007">
    <property type="entry name" value="CYTC"/>
    <property type="match status" value="1"/>
</dbReference>
<dbReference type="GO" id="GO:0020037">
    <property type="term" value="F:heme binding"/>
    <property type="evidence" value="ECO:0007669"/>
    <property type="project" value="InterPro"/>
</dbReference>
<evidence type="ECO:0000256" key="2">
    <source>
        <dbReference type="ARBA" id="ARBA00022723"/>
    </source>
</evidence>
<dbReference type="Gene3D" id="3.90.182.10">
    <property type="entry name" value="Toxin - Anthrax Protective Antigen,domain 1"/>
    <property type="match status" value="1"/>
</dbReference>
<evidence type="ECO:0000259" key="6">
    <source>
        <dbReference type="PROSITE" id="PS51820"/>
    </source>
</evidence>
<proteinExistence type="predicted"/>
<dbReference type="InterPro" id="IPR013043">
    <property type="entry name" value="DUF1595"/>
</dbReference>
<evidence type="ECO:0000256" key="3">
    <source>
        <dbReference type="ARBA" id="ARBA00023004"/>
    </source>
</evidence>
<feature type="domain" description="Cytochrome c" evidence="5">
    <location>
        <begin position="55"/>
        <end position="127"/>
    </location>
</feature>
<dbReference type="SUPFAM" id="SSF56988">
    <property type="entry name" value="Anthrax protective antigen"/>
    <property type="match status" value="1"/>
</dbReference>
<dbReference type="Pfam" id="PF07637">
    <property type="entry name" value="PSD5"/>
    <property type="match status" value="1"/>
</dbReference>
<comment type="caution">
    <text evidence="7">The sequence shown here is derived from an EMBL/GenBank/DDBJ whole genome shotgun (WGS) entry which is preliminary data.</text>
</comment>
<dbReference type="PROSITE" id="PS51820">
    <property type="entry name" value="PA14"/>
    <property type="match status" value="1"/>
</dbReference>
<evidence type="ECO:0000313" key="7">
    <source>
        <dbReference type="EMBL" id="HCO26094.1"/>
    </source>
</evidence>
<reference evidence="7 8" key="1">
    <citation type="journal article" date="2018" name="Nat. Biotechnol.">
        <title>A standardized bacterial taxonomy based on genome phylogeny substantially revises the tree of life.</title>
        <authorList>
            <person name="Parks D.H."/>
            <person name="Chuvochina M."/>
            <person name="Waite D.W."/>
            <person name="Rinke C."/>
            <person name="Skarshewski A."/>
            <person name="Chaumeil P.A."/>
            <person name="Hugenholtz P."/>
        </authorList>
    </citation>
    <scope>NUCLEOTIDE SEQUENCE [LARGE SCALE GENOMIC DNA]</scope>
    <source>
        <strain evidence="7">UBA9375</strain>
    </source>
</reference>
<dbReference type="Pfam" id="PF13442">
    <property type="entry name" value="Cytochrome_CBB3"/>
    <property type="match status" value="1"/>
</dbReference>
<sequence>MRNPTLFFLPETVMRFMIFSPQSSPVQCRISALFLLGTIGCFLFNVENASGAAESNPKTGAAIYRKLCIECHATNGKGVTDKANPFQGRKTLDELTMLIEETMPEEDPELCKGEDARQVAEYVLQHFFTSTAGENSQSARVQLSHMTVRQYLYTTFDLMSSFLGTAKTTTKERGLRAEYYSTRNFRGDKRVEKRIDPVVNFQFGDKTPVDKIKNAEEFSMKWEGSVLADETGDYEFILKTENGARLWVNEQEPIIDEWVSSQGRPKEHKATIRLLAGKPCTLKLHVFKYKEKSSSVVLEWKPPHKAQEVIPARNLTPQQVPGTFICSTVFPPDDSVSGYERGIAVSKSWDEATTSAAIEVMGVVVKHLDRMAGTKQDDQNRTEKIRQFCQRFAEQAFRRPLTDEQKAFFVDQHFQKELPVELAAKRAVLLILKSPRFLYTDREFNPPDSFDIASRLSYGLWDSMPDRQLYDAAKANRLKTPEQIRQQSKRMLEDPRAQAKLRYFFHHWLQLDEKEELAKDKALFPDFDAQVVSDLRTSLDLFIDDVVWNSGSDYRQLLLADYVYLNPRLAKVYGVEMPENEDFQKVSLDQDKRAGVITHPYLMANFAYHNLSSPIHRGVFVTRRLLGRSLKPPPQATEFKDGDFKPGMTTREKVALITKPSACMSCHSIINPLGFSLEHFDAIGRYREKEADRTIDASSELPVLSGDPARFNGARDLAVFIASDHQAHAAFVDQLFHQAVKQPINAYGPNIREELTTNFEKSGYNIQQLLIEIMQVASLHQPQS</sequence>
<evidence type="ECO:0000313" key="8">
    <source>
        <dbReference type="Proteomes" id="UP000263642"/>
    </source>
</evidence>
<evidence type="ECO:0000256" key="1">
    <source>
        <dbReference type="ARBA" id="ARBA00022617"/>
    </source>
</evidence>
<dbReference type="InterPro" id="IPR013042">
    <property type="entry name" value="DUF1592"/>
</dbReference>
<gene>
    <name evidence="7" type="ORF">DIT97_24845</name>
</gene>
<feature type="domain" description="PA14" evidence="6">
    <location>
        <begin position="170"/>
        <end position="314"/>
    </location>
</feature>
<dbReference type="SMART" id="SM00758">
    <property type="entry name" value="PA14"/>
    <property type="match status" value="1"/>
</dbReference>
<evidence type="ECO:0008006" key="9">
    <source>
        <dbReference type="Google" id="ProtNLM"/>
    </source>
</evidence>
<keyword evidence="1 4" id="KW-0349">Heme</keyword>
<dbReference type="InterPro" id="IPR011658">
    <property type="entry name" value="PA14_dom"/>
</dbReference>
<dbReference type="GO" id="GO:0009055">
    <property type="term" value="F:electron transfer activity"/>
    <property type="evidence" value="ECO:0007669"/>
    <property type="project" value="InterPro"/>
</dbReference>
<dbReference type="InterPro" id="IPR013039">
    <property type="entry name" value="DUF1588"/>
</dbReference>
<dbReference type="InterPro" id="IPR009056">
    <property type="entry name" value="Cyt_c-like_dom"/>
</dbReference>
<dbReference type="AlphaFoldDB" id="A0A3D3RB69"/>
<dbReference type="Proteomes" id="UP000263642">
    <property type="component" value="Unassembled WGS sequence"/>
</dbReference>
<accession>A0A3D3RB69</accession>
<dbReference type="Gene3D" id="1.10.760.10">
    <property type="entry name" value="Cytochrome c-like domain"/>
    <property type="match status" value="1"/>
</dbReference>
<evidence type="ECO:0000256" key="4">
    <source>
        <dbReference type="PROSITE-ProRule" id="PRU00433"/>
    </source>
</evidence>
<dbReference type="EMBL" id="DQAY01000149">
    <property type="protein sequence ID" value="HCO26094.1"/>
    <property type="molecule type" value="Genomic_DNA"/>
</dbReference>
<keyword evidence="3 4" id="KW-0408">Iron</keyword>
<organism evidence="7 8">
    <name type="scientific">Gimesia maris</name>
    <dbReference type="NCBI Taxonomy" id="122"/>
    <lineage>
        <taxon>Bacteria</taxon>
        <taxon>Pseudomonadati</taxon>
        <taxon>Planctomycetota</taxon>
        <taxon>Planctomycetia</taxon>
        <taxon>Planctomycetales</taxon>
        <taxon>Planctomycetaceae</taxon>
        <taxon>Gimesia</taxon>
    </lineage>
</organism>
<dbReference type="InterPro" id="IPR036909">
    <property type="entry name" value="Cyt_c-like_dom_sf"/>
</dbReference>
<evidence type="ECO:0000259" key="5">
    <source>
        <dbReference type="PROSITE" id="PS51007"/>
    </source>
</evidence>
<dbReference type="Pfam" id="PF07691">
    <property type="entry name" value="PA14"/>
    <property type="match status" value="1"/>
</dbReference>
<dbReference type="Pfam" id="PF07627">
    <property type="entry name" value="PSCyt3"/>
    <property type="match status" value="1"/>
</dbReference>
<name>A0A3D3RB69_9PLAN</name>
<keyword evidence="2 4" id="KW-0479">Metal-binding</keyword>
<dbReference type="InterPro" id="IPR037524">
    <property type="entry name" value="PA14/GLEYA"/>
</dbReference>
<dbReference type="SUPFAM" id="SSF46626">
    <property type="entry name" value="Cytochrome c"/>
    <property type="match status" value="1"/>
</dbReference>
<dbReference type="GO" id="GO:0046872">
    <property type="term" value="F:metal ion binding"/>
    <property type="evidence" value="ECO:0007669"/>
    <property type="project" value="UniProtKB-KW"/>
</dbReference>
<dbReference type="Pfam" id="PF07631">
    <property type="entry name" value="PSD4"/>
    <property type="match status" value="1"/>
</dbReference>
<protein>
    <recommendedName>
        <fullName evidence="9">PA14 domain protein</fullName>
    </recommendedName>
</protein>